<dbReference type="Proteomes" id="UP000828390">
    <property type="component" value="Unassembled WGS sequence"/>
</dbReference>
<feature type="compositionally biased region" description="Low complexity" evidence="1">
    <location>
        <begin position="63"/>
        <end position="76"/>
    </location>
</feature>
<evidence type="ECO:0000256" key="1">
    <source>
        <dbReference type="SAM" id="MobiDB-lite"/>
    </source>
</evidence>
<evidence type="ECO:0000313" key="2">
    <source>
        <dbReference type="EMBL" id="KAH3774218.1"/>
    </source>
</evidence>
<sequence>MVHGEQAPLAAFNITEPFSGIQEQVEHRIADVDSEETCRMSIDDRSESQHEPNEDDSGRDTSLNRSSILSDSRSSIATDRRRTSMSSGFETDSVPISDVIASTYIGDGMFNLHAASRANAHQAFEGHVNGDDMSRF</sequence>
<keyword evidence="3" id="KW-1185">Reference proteome</keyword>
<gene>
    <name evidence="2" type="ORF">DPMN_175593</name>
</gene>
<name>A0A9D4E6X5_DREPO</name>
<dbReference type="AlphaFoldDB" id="A0A9D4E6X5"/>
<accession>A0A9D4E6X5</accession>
<proteinExistence type="predicted"/>
<protein>
    <submittedName>
        <fullName evidence="2">Uncharacterized protein</fullName>
    </submittedName>
</protein>
<reference evidence="2" key="1">
    <citation type="journal article" date="2019" name="bioRxiv">
        <title>The Genome of the Zebra Mussel, Dreissena polymorpha: A Resource for Invasive Species Research.</title>
        <authorList>
            <person name="McCartney M.A."/>
            <person name="Auch B."/>
            <person name="Kono T."/>
            <person name="Mallez S."/>
            <person name="Zhang Y."/>
            <person name="Obille A."/>
            <person name="Becker A."/>
            <person name="Abrahante J.E."/>
            <person name="Garbe J."/>
            <person name="Badalamenti J.P."/>
            <person name="Herman A."/>
            <person name="Mangelson H."/>
            <person name="Liachko I."/>
            <person name="Sullivan S."/>
            <person name="Sone E.D."/>
            <person name="Koren S."/>
            <person name="Silverstein K.A.T."/>
            <person name="Beckman K.B."/>
            <person name="Gohl D.M."/>
        </authorList>
    </citation>
    <scope>NUCLEOTIDE SEQUENCE</scope>
    <source>
        <strain evidence="2">Duluth1</strain>
        <tissue evidence="2">Whole animal</tissue>
    </source>
</reference>
<organism evidence="2 3">
    <name type="scientific">Dreissena polymorpha</name>
    <name type="common">Zebra mussel</name>
    <name type="synonym">Mytilus polymorpha</name>
    <dbReference type="NCBI Taxonomy" id="45954"/>
    <lineage>
        <taxon>Eukaryota</taxon>
        <taxon>Metazoa</taxon>
        <taxon>Spiralia</taxon>
        <taxon>Lophotrochozoa</taxon>
        <taxon>Mollusca</taxon>
        <taxon>Bivalvia</taxon>
        <taxon>Autobranchia</taxon>
        <taxon>Heteroconchia</taxon>
        <taxon>Euheterodonta</taxon>
        <taxon>Imparidentia</taxon>
        <taxon>Neoheterodontei</taxon>
        <taxon>Myida</taxon>
        <taxon>Dreissenoidea</taxon>
        <taxon>Dreissenidae</taxon>
        <taxon>Dreissena</taxon>
    </lineage>
</organism>
<reference evidence="2" key="2">
    <citation type="submission" date="2020-11" db="EMBL/GenBank/DDBJ databases">
        <authorList>
            <person name="McCartney M.A."/>
            <person name="Auch B."/>
            <person name="Kono T."/>
            <person name="Mallez S."/>
            <person name="Becker A."/>
            <person name="Gohl D.M."/>
            <person name="Silverstein K.A.T."/>
            <person name="Koren S."/>
            <person name="Bechman K.B."/>
            <person name="Herman A."/>
            <person name="Abrahante J.E."/>
            <person name="Garbe J."/>
        </authorList>
    </citation>
    <scope>NUCLEOTIDE SEQUENCE</scope>
    <source>
        <strain evidence="2">Duluth1</strain>
        <tissue evidence="2">Whole animal</tissue>
    </source>
</reference>
<feature type="compositionally biased region" description="Basic and acidic residues" evidence="1">
    <location>
        <begin position="29"/>
        <end position="59"/>
    </location>
</feature>
<feature type="region of interest" description="Disordered" evidence="1">
    <location>
        <begin position="29"/>
        <end position="92"/>
    </location>
</feature>
<evidence type="ECO:0000313" key="3">
    <source>
        <dbReference type="Proteomes" id="UP000828390"/>
    </source>
</evidence>
<comment type="caution">
    <text evidence="2">The sequence shown here is derived from an EMBL/GenBank/DDBJ whole genome shotgun (WGS) entry which is preliminary data.</text>
</comment>
<dbReference type="EMBL" id="JAIWYP010000009">
    <property type="protein sequence ID" value="KAH3774218.1"/>
    <property type="molecule type" value="Genomic_DNA"/>
</dbReference>